<proteinExistence type="predicted"/>
<dbReference type="Proteomes" id="UP000001753">
    <property type="component" value="Chromosome"/>
</dbReference>
<evidence type="ECO:0000313" key="1">
    <source>
        <dbReference type="EMBL" id="EEL70913.1"/>
    </source>
</evidence>
<name>C2XU20_BACMY</name>
<organism evidence="1">
    <name type="scientific">Bacillus mycoides</name>
    <dbReference type="NCBI Taxonomy" id="1405"/>
    <lineage>
        <taxon>Bacteria</taxon>
        <taxon>Bacillati</taxon>
        <taxon>Bacillota</taxon>
        <taxon>Bacilli</taxon>
        <taxon>Bacillales</taxon>
        <taxon>Bacillaceae</taxon>
        <taxon>Bacillus</taxon>
        <taxon>Bacillus cereus group</taxon>
    </lineage>
</organism>
<protein>
    <submittedName>
        <fullName evidence="1">Uncharacterized protein</fullName>
    </submittedName>
</protein>
<sequence length="40" mass="4585">MQEDAAKTFAKGIFRYVFTKCLQTHIEMLKSIDLKASIAH</sequence>
<comment type="caution">
    <text evidence="1">The sequence shown here is derived from an EMBL/GenBank/DDBJ whole genome shotgun (WGS) entry which is preliminary data.</text>
</comment>
<dbReference type="HOGENOM" id="CLU_3284539_0_0_9"/>
<dbReference type="AlphaFoldDB" id="C2XU20"/>
<reference evidence="1" key="1">
    <citation type="journal article" date="2012" name="Genome Res.">
        <title>Genomic characterization of the Bacillus cereus sensu lato species: Backdrop to the evolution of Bacillus anthracis.</title>
        <authorList>
            <person name="Zwick M.E."/>
            <person name="Joseph S.J."/>
            <person name="Didelot X."/>
            <person name="Chen P.E."/>
            <person name="Bishop-Lilly K.A."/>
            <person name="Stewart A.C."/>
            <person name="Willner K."/>
            <person name="Nolan N."/>
            <person name="Lentz S."/>
            <person name="Thomason M.K."/>
            <person name="Sozhamannan S."/>
            <person name="Mateczun A.J."/>
            <person name="Du L."/>
            <person name="Read T.D."/>
        </authorList>
    </citation>
    <scope>NUCLEOTIDE SEQUENCE [LARGE SCALE GENOMIC DNA]</scope>
    <source>
        <strain evidence="1">AH603</strain>
    </source>
</reference>
<gene>
    <name evidence="1" type="ORF">bcere0026_21910</name>
</gene>
<dbReference type="EMBL" id="ACMP01000067">
    <property type="protein sequence ID" value="EEL70913.1"/>
    <property type="molecule type" value="Genomic_DNA"/>
</dbReference>
<accession>C2XU20</accession>